<evidence type="ECO:0000259" key="3">
    <source>
        <dbReference type="PROSITE" id="PS50801"/>
    </source>
</evidence>
<comment type="similarity">
    <text evidence="1 2">Belongs to the anti-sigma-factor antagonist family.</text>
</comment>
<dbReference type="PROSITE" id="PS50801">
    <property type="entry name" value="STAS"/>
    <property type="match status" value="1"/>
</dbReference>
<dbReference type="Proteomes" id="UP000468828">
    <property type="component" value="Unassembled WGS sequence"/>
</dbReference>
<dbReference type="NCBIfam" id="TIGR00377">
    <property type="entry name" value="ant_ant_sig"/>
    <property type="match status" value="1"/>
</dbReference>
<reference evidence="4 6" key="1">
    <citation type="submission" date="2020-01" db="EMBL/GenBank/DDBJ databases">
        <title>the WGS Modestobacter muralis CPCC 204518.</title>
        <authorList>
            <person name="Jiang Z."/>
        </authorList>
    </citation>
    <scope>NUCLEOTIDE SEQUENCE [LARGE SCALE GENOMIC DNA]</scope>
    <source>
        <strain evidence="4 6">DSM 100205</strain>
    </source>
</reference>
<dbReference type="Gene3D" id="3.30.750.24">
    <property type="entry name" value="STAS domain"/>
    <property type="match status" value="1"/>
</dbReference>
<organism evidence="4 6">
    <name type="scientific">Modestobacter muralis</name>
    <dbReference type="NCBI Taxonomy" id="1608614"/>
    <lineage>
        <taxon>Bacteria</taxon>
        <taxon>Bacillati</taxon>
        <taxon>Actinomycetota</taxon>
        <taxon>Actinomycetes</taxon>
        <taxon>Geodermatophilales</taxon>
        <taxon>Geodermatophilaceae</taxon>
        <taxon>Modestobacter</taxon>
    </lineage>
</organism>
<protein>
    <recommendedName>
        <fullName evidence="2">Anti-sigma factor antagonist</fullName>
    </recommendedName>
</protein>
<reference evidence="5 7" key="2">
    <citation type="submission" date="2020-02" db="EMBL/GenBank/DDBJ databases">
        <title>The WGS of Modestobacter muralis DSM 100205.</title>
        <authorList>
            <person name="Jiang Z."/>
        </authorList>
    </citation>
    <scope>NUCLEOTIDE SEQUENCE [LARGE SCALE GENOMIC DNA]</scope>
    <source>
        <strain evidence="5 7">DSM 100205</strain>
    </source>
</reference>
<keyword evidence="6" id="KW-1185">Reference proteome</keyword>
<dbReference type="EMBL" id="JAAGWH010000013">
    <property type="protein sequence ID" value="NEK93542.1"/>
    <property type="molecule type" value="Genomic_DNA"/>
</dbReference>
<dbReference type="Pfam" id="PF01740">
    <property type="entry name" value="STAS"/>
    <property type="match status" value="1"/>
</dbReference>
<evidence type="ECO:0000313" key="4">
    <source>
        <dbReference type="EMBL" id="NEK93542.1"/>
    </source>
</evidence>
<dbReference type="CDD" id="cd07043">
    <property type="entry name" value="STAS_anti-anti-sigma_factors"/>
    <property type="match status" value="1"/>
</dbReference>
<evidence type="ECO:0000313" key="5">
    <source>
        <dbReference type="EMBL" id="NEN50309.1"/>
    </source>
</evidence>
<dbReference type="AlphaFoldDB" id="A0A6P0EPP8"/>
<gene>
    <name evidence="5" type="ORF">G3R41_05045</name>
    <name evidence="4" type="ORF">GCU67_05045</name>
</gene>
<evidence type="ECO:0000256" key="1">
    <source>
        <dbReference type="ARBA" id="ARBA00009013"/>
    </source>
</evidence>
<evidence type="ECO:0000313" key="7">
    <source>
        <dbReference type="Proteomes" id="UP000471152"/>
    </source>
</evidence>
<dbReference type="GO" id="GO:0043856">
    <property type="term" value="F:anti-sigma factor antagonist activity"/>
    <property type="evidence" value="ECO:0007669"/>
    <property type="project" value="InterPro"/>
</dbReference>
<comment type="caution">
    <text evidence="4">The sequence shown here is derived from an EMBL/GenBank/DDBJ whole genome shotgun (WGS) entry which is preliminary data.</text>
</comment>
<dbReference type="EMBL" id="JAAGWB010000013">
    <property type="protein sequence ID" value="NEN50309.1"/>
    <property type="molecule type" value="Genomic_DNA"/>
</dbReference>
<sequence length="111" mass="11756">MIELDTEHGPDVAVVRPRGRLTMVHAADLRAVVAEALADGRTRVVIDLAHCEFMDSSGLGAIIGGLKAARQAGGDLRIAALQPQVMTVLQLTNLDRVLRPHGSVAEALRGD</sequence>
<evidence type="ECO:0000256" key="2">
    <source>
        <dbReference type="RuleBase" id="RU003749"/>
    </source>
</evidence>
<dbReference type="InterPro" id="IPR036513">
    <property type="entry name" value="STAS_dom_sf"/>
</dbReference>
<dbReference type="Proteomes" id="UP000471152">
    <property type="component" value="Unassembled WGS sequence"/>
</dbReference>
<dbReference type="SUPFAM" id="SSF52091">
    <property type="entry name" value="SpoIIaa-like"/>
    <property type="match status" value="1"/>
</dbReference>
<dbReference type="InterPro" id="IPR002645">
    <property type="entry name" value="STAS_dom"/>
</dbReference>
<accession>A0A6P0EPP8</accession>
<dbReference type="PANTHER" id="PTHR33495">
    <property type="entry name" value="ANTI-SIGMA FACTOR ANTAGONIST TM_1081-RELATED-RELATED"/>
    <property type="match status" value="1"/>
</dbReference>
<feature type="domain" description="STAS" evidence="3">
    <location>
        <begin position="2"/>
        <end position="111"/>
    </location>
</feature>
<evidence type="ECO:0000313" key="6">
    <source>
        <dbReference type="Proteomes" id="UP000468828"/>
    </source>
</evidence>
<dbReference type="PANTHER" id="PTHR33495:SF2">
    <property type="entry name" value="ANTI-SIGMA FACTOR ANTAGONIST TM_1081-RELATED"/>
    <property type="match status" value="1"/>
</dbReference>
<name>A0A6P0EPP8_9ACTN</name>
<dbReference type="RefSeq" id="WP_163609978.1">
    <property type="nucleotide sequence ID" value="NZ_JAAGWB010000013.1"/>
</dbReference>
<proteinExistence type="inferred from homology"/>
<dbReference type="InterPro" id="IPR003658">
    <property type="entry name" value="Anti-sigma_ant"/>
</dbReference>